<dbReference type="InterPro" id="IPR006135">
    <property type="entry name" value="T3SS_substrate_exporter"/>
</dbReference>
<dbReference type="Pfam" id="PF01312">
    <property type="entry name" value="Bac_export_2"/>
    <property type="match status" value="1"/>
</dbReference>
<dbReference type="PANTHER" id="PTHR30531">
    <property type="entry name" value="FLAGELLAR BIOSYNTHETIC PROTEIN FLHB"/>
    <property type="match status" value="1"/>
</dbReference>
<organism evidence="2 3">
    <name type="scientific">Paraherbaspirillum soli</name>
    <dbReference type="NCBI Taxonomy" id="631222"/>
    <lineage>
        <taxon>Bacteria</taxon>
        <taxon>Pseudomonadati</taxon>
        <taxon>Pseudomonadota</taxon>
        <taxon>Betaproteobacteria</taxon>
        <taxon>Burkholderiales</taxon>
        <taxon>Oxalobacteraceae</taxon>
        <taxon>Paraherbaspirillum</taxon>
    </lineage>
</organism>
<dbReference type="SUPFAM" id="SSF160544">
    <property type="entry name" value="EscU C-terminal domain-like"/>
    <property type="match status" value="1"/>
</dbReference>
<dbReference type="InterPro" id="IPR029025">
    <property type="entry name" value="T3SS_substrate_exporter_C"/>
</dbReference>
<evidence type="ECO:0000313" key="2">
    <source>
        <dbReference type="EMBL" id="MFC5475973.1"/>
    </source>
</evidence>
<keyword evidence="3" id="KW-1185">Reference proteome</keyword>
<comment type="similarity">
    <text evidence="1">Belongs to the type III secretion exporter family.</text>
</comment>
<reference evidence="3" key="1">
    <citation type="journal article" date="2019" name="Int. J. Syst. Evol. Microbiol.">
        <title>The Global Catalogue of Microorganisms (GCM) 10K type strain sequencing project: providing services to taxonomists for standard genome sequencing and annotation.</title>
        <authorList>
            <consortium name="The Broad Institute Genomics Platform"/>
            <consortium name="The Broad Institute Genome Sequencing Center for Infectious Disease"/>
            <person name="Wu L."/>
            <person name="Ma J."/>
        </authorList>
    </citation>
    <scope>NUCLEOTIDE SEQUENCE [LARGE SCALE GENOMIC DNA]</scope>
    <source>
        <strain evidence="3">JCM 17066</strain>
    </source>
</reference>
<proteinExistence type="inferred from homology"/>
<dbReference type="EMBL" id="JBHSMT010000029">
    <property type="protein sequence ID" value="MFC5475973.1"/>
    <property type="molecule type" value="Genomic_DNA"/>
</dbReference>
<dbReference type="Proteomes" id="UP001596045">
    <property type="component" value="Unassembled WGS sequence"/>
</dbReference>
<evidence type="ECO:0000313" key="3">
    <source>
        <dbReference type="Proteomes" id="UP001596045"/>
    </source>
</evidence>
<evidence type="ECO:0000256" key="1">
    <source>
        <dbReference type="ARBA" id="ARBA00010690"/>
    </source>
</evidence>
<sequence>MSTHLPGRQSAVALSHAAKDKAPIVVAKGYGLVADAIVQRARDNGLYVHESPDLVNLLMNVDLDQQIPPQLYVAVAELLAWLYRLENEAGQAAHRTSAG</sequence>
<comment type="caution">
    <text evidence="2">The sequence shown here is derived from an EMBL/GenBank/DDBJ whole genome shotgun (WGS) entry which is preliminary data.</text>
</comment>
<dbReference type="Gene3D" id="3.40.1690.10">
    <property type="entry name" value="secretion proteins EscU"/>
    <property type="match status" value="1"/>
</dbReference>
<dbReference type="PANTHER" id="PTHR30531:SF12">
    <property type="entry name" value="FLAGELLAR BIOSYNTHETIC PROTEIN FLHB"/>
    <property type="match status" value="1"/>
</dbReference>
<dbReference type="RefSeq" id="WP_378999741.1">
    <property type="nucleotide sequence ID" value="NZ_JBHSMT010000029.1"/>
</dbReference>
<accession>A0ABW0MG51</accession>
<name>A0ABW0MG51_9BURK</name>
<gene>
    <name evidence="2" type="ORF">ACFPM8_18590</name>
</gene>
<protein>
    <submittedName>
        <fullName evidence="2">EscU/YscU/HrcU family type III secretion system export apparatus switch protein</fullName>
    </submittedName>
</protein>